<dbReference type="Proteomes" id="UP000006882">
    <property type="component" value="Chromosome G1"/>
</dbReference>
<organism evidence="1 2">
    <name type="scientific">Prunus persica</name>
    <name type="common">Peach</name>
    <name type="synonym">Amygdalus persica</name>
    <dbReference type="NCBI Taxonomy" id="3760"/>
    <lineage>
        <taxon>Eukaryota</taxon>
        <taxon>Viridiplantae</taxon>
        <taxon>Streptophyta</taxon>
        <taxon>Embryophyta</taxon>
        <taxon>Tracheophyta</taxon>
        <taxon>Spermatophyta</taxon>
        <taxon>Magnoliopsida</taxon>
        <taxon>eudicotyledons</taxon>
        <taxon>Gunneridae</taxon>
        <taxon>Pentapetalae</taxon>
        <taxon>rosids</taxon>
        <taxon>fabids</taxon>
        <taxon>Rosales</taxon>
        <taxon>Rosaceae</taxon>
        <taxon>Amygdaloideae</taxon>
        <taxon>Amygdaleae</taxon>
        <taxon>Prunus</taxon>
    </lineage>
</organism>
<protein>
    <submittedName>
        <fullName evidence="1">Uncharacterized protein</fullName>
    </submittedName>
</protein>
<name>A0A251QY68_PRUPE</name>
<evidence type="ECO:0000313" key="1">
    <source>
        <dbReference type="EMBL" id="ONI27685.1"/>
    </source>
</evidence>
<dbReference type="Gramene" id="ONI27685">
    <property type="protein sequence ID" value="ONI27685"/>
    <property type="gene ID" value="PRUPE_1G099800"/>
</dbReference>
<evidence type="ECO:0000313" key="2">
    <source>
        <dbReference type="Proteomes" id="UP000006882"/>
    </source>
</evidence>
<reference evidence="1 2" key="1">
    <citation type="journal article" date="2013" name="Nat. Genet.">
        <title>The high-quality draft genome of peach (Prunus persica) identifies unique patterns of genetic diversity, domestication and genome evolution.</title>
        <authorList>
            <consortium name="International Peach Genome Initiative"/>
            <person name="Verde I."/>
            <person name="Abbott A.G."/>
            <person name="Scalabrin S."/>
            <person name="Jung S."/>
            <person name="Shu S."/>
            <person name="Marroni F."/>
            <person name="Zhebentyayeva T."/>
            <person name="Dettori M.T."/>
            <person name="Grimwood J."/>
            <person name="Cattonaro F."/>
            <person name="Zuccolo A."/>
            <person name="Rossini L."/>
            <person name="Jenkins J."/>
            <person name="Vendramin E."/>
            <person name="Meisel L.A."/>
            <person name="Decroocq V."/>
            <person name="Sosinski B."/>
            <person name="Prochnik S."/>
            <person name="Mitros T."/>
            <person name="Policriti A."/>
            <person name="Cipriani G."/>
            <person name="Dondini L."/>
            <person name="Ficklin S."/>
            <person name="Goodstein D.M."/>
            <person name="Xuan P."/>
            <person name="Del Fabbro C."/>
            <person name="Aramini V."/>
            <person name="Copetti D."/>
            <person name="Gonzalez S."/>
            <person name="Horner D.S."/>
            <person name="Falchi R."/>
            <person name="Lucas S."/>
            <person name="Mica E."/>
            <person name="Maldonado J."/>
            <person name="Lazzari B."/>
            <person name="Bielenberg D."/>
            <person name="Pirona R."/>
            <person name="Miculan M."/>
            <person name="Barakat A."/>
            <person name="Testolin R."/>
            <person name="Stella A."/>
            <person name="Tartarini S."/>
            <person name="Tonutti P."/>
            <person name="Arus P."/>
            <person name="Orellana A."/>
            <person name="Wells C."/>
            <person name="Main D."/>
            <person name="Vizzotto G."/>
            <person name="Silva H."/>
            <person name="Salamini F."/>
            <person name="Schmutz J."/>
            <person name="Morgante M."/>
            <person name="Rokhsar D.S."/>
        </authorList>
    </citation>
    <scope>NUCLEOTIDE SEQUENCE [LARGE SCALE GENOMIC DNA]</scope>
    <source>
        <strain evidence="2">cv. Nemared</strain>
    </source>
</reference>
<sequence length="69" mass="7962">MHISFNLVRYCTASTVGRLIRFAHQIIRRYSRDARFLSHSGRASIQSKDGISKHVREVSFELVQAETRA</sequence>
<dbReference type="EMBL" id="CM007651">
    <property type="protein sequence ID" value="ONI27685.1"/>
    <property type="molecule type" value="Genomic_DNA"/>
</dbReference>
<keyword evidence="2" id="KW-1185">Reference proteome</keyword>
<gene>
    <name evidence="1" type="ORF">PRUPE_1G099800</name>
</gene>
<accession>A0A251QY68</accession>
<dbReference type="AlphaFoldDB" id="A0A251QY68"/>
<proteinExistence type="predicted"/>